<keyword evidence="3" id="KW-0378">Hydrolase</keyword>
<protein>
    <submittedName>
        <fullName evidence="7">23080_t:CDS:1</fullName>
    </submittedName>
</protein>
<proteinExistence type="inferred from homology"/>
<gene>
    <name evidence="7" type="ORF">DERYTH_LOCUS1722</name>
</gene>
<evidence type="ECO:0000256" key="2">
    <source>
        <dbReference type="ARBA" id="ARBA00022670"/>
    </source>
</evidence>
<dbReference type="OrthoDB" id="206201at2759"/>
<keyword evidence="4" id="KW-0720">Serine protease</keyword>
<dbReference type="GO" id="GO:0004252">
    <property type="term" value="F:serine-type endopeptidase activity"/>
    <property type="evidence" value="ECO:0007669"/>
    <property type="project" value="InterPro"/>
</dbReference>
<dbReference type="InterPro" id="IPR000209">
    <property type="entry name" value="Peptidase_S8/S53_dom"/>
</dbReference>
<keyword evidence="8" id="KW-1185">Reference proteome</keyword>
<dbReference type="PANTHER" id="PTHR43806">
    <property type="entry name" value="PEPTIDASE S8"/>
    <property type="match status" value="1"/>
</dbReference>
<evidence type="ECO:0000313" key="7">
    <source>
        <dbReference type="EMBL" id="CAG8476688.1"/>
    </source>
</evidence>
<organism evidence="7 8">
    <name type="scientific">Dentiscutata erythropus</name>
    <dbReference type="NCBI Taxonomy" id="1348616"/>
    <lineage>
        <taxon>Eukaryota</taxon>
        <taxon>Fungi</taxon>
        <taxon>Fungi incertae sedis</taxon>
        <taxon>Mucoromycota</taxon>
        <taxon>Glomeromycotina</taxon>
        <taxon>Glomeromycetes</taxon>
        <taxon>Diversisporales</taxon>
        <taxon>Gigasporaceae</taxon>
        <taxon>Dentiscutata</taxon>
    </lineage>
</organism>
<sequence>MSFGSPYSKTMEKLVKECTDNGIHIVVSACNKLSDACIVSLAAAPSAITVATSYKSDQIADFSNYGSCVDIYAPESDNDSHVLKETSMSAPHVVGTVALYISTYGSLHPSNMSEAIISLATKNNITGIPDRNNTYFLRVSY</sequence>
<comment type="caution">
    <text evidence="5">Lacks conserved residue(s) required for the propagation of feature annotation.</text>
</comment>
<dbReference type="InterPro" id="IPR050131">
    <property type="entry name" value="Peptidase_S8_subtilisin-like"/>
</dbReference>
<dbReference type="PROSITE" id="PS51892">
    <property type="entry name" value="SUBTILASE"/>
    <property type="match status" value="1"/>
</dbReference>
<dbReference type="InterPro" id="IPR036852">
    <property type="entry name" value="Peptidase_S8/S53_dom_sf"/>
</dbReference>
<dbReference type="Proteomes" id="UP000789405">
    <property type="component" value="Unassembled WGS sequence"/>
</dbReference>
<evidence type="ECO:0000256" key="5">
    <source>
        <dbReference type="PROSITE-ProRule" id="PRU01240"/>
    </source>
</evidence>
<evidence type="ECO:0000256" key="1">
    <source>
        <dbReference type="ARBA" id="ARBA00011073"/>
    </source>
</evidence>
<dbReference type="Gene3D" id="3.40.50.200">
    <property type="entry name" value="Peptidase S8/S53 domain"/>
    <property type="match status" value="1"/>
</dbReference>
<keyword evidence="2" id="KW-0645">Protease</keyword>
<dbReference type="PANTHER" id="PTHR43806:SF11">
    <property type="entry name" value="CEREVISIN-RELATED"/>
    <property type="match status" value="1"/>
</dbReference>
<evidence type="ECO:0000313" key="8">
    <source>
        <dbReference type="Proteomes" id="UP000789405"/>
    </source>
</evidence>
<evidence type="ECO:0000256" key="3">
    <source>
        <dbReference type="ARBA" id="ARBA00022801"/>
    </source>
</evidence>
<comment type="similarity">
    <text evidence="1 5">Belongs to the peptidase S8 family.</text>
</comment>
<dbReference type="GO" id="GO:0005615">
    <property type="term" value="C:extracellular space"/>
    <property type="evidence" value="ECO:0007669"/>
    <property type="project" value="TreeGrafter"/>
</dbReference>
<name>A0A9N8Z8M5_9GLOM</name>
<dbReference type="Pfam" id="PF00082">
    <property type="entry name" value="Peptidase_S8"/>
    <property type="match status" value="1"/>
</dbReference>
<dbReference type="AlphaFoldDB" id="A0A9N8Z8M5"/>
<feature type="domain" description="Peptidase S8/S53" evidence="6">
    <location>
        <begin position="1"/>
        <end position="128"/>
    </location>
</feature>
<dbReference type="GO" id="GO:0006508">
    <property type="term" value="P:proteolysis"/>
    <property type="evidence" value="ECO:0007669"/>
    <property type="project" value="UniProtKB-KW"/>
</dbReference>
<comment type="caution">
    <text evidence="7">The sequence shown here is derived from an EMBL/GenBank/DDBJ whole genome shotgun (WGS) entry which is preliminary data.</text>
</comment>
<dbReference type="EMBL" id="CAJVPY010000497">
    <property type="protein sequence ID" value="CAG8476688.1"/>
    <property type="molecule type" value="Genomic_DNA"/>
</dbReference>
<evidence type="ECO:0000259" key="6">
    <source>
        <dbReference type="Pfam" id="PF00082"/>
    </source>
</evidence>
<reference evidence="7" key="1">
    <citation type="submission" date="2021-06" db="EMBL/GenBank/DDBJ databases">
        <authorList>
            <person name="Kallberg Y."/>
            <person name="Tangrot J."/>
            <person name="Rosling A."/>
        </authorList>
    </citation>
    <scope>NUCLEOTIDE SEQUENCE</scope>
    <source>
        <strain evidence="7">MA453B</strain>
    </source>
</reference>
<dbReference type="SUPFAM" id="SSF52743">
    <property type="entry name" value="Subtilisin-like"/>
    <property type="match status" value="1"/>
</dbReference>
<accession>A0A9N8Z8M5</accession>
<evidence type="ECO:0000256" key="4">
    <source>
        <dbReference type="ARBA" id="ARBA00022825"/>
    </source>
</evidence>